<dbReference type="Proteomes" id="UP000503278">
    <property type="component" value="Chromosome"/>
</dbReference>
<gene>
    <name evidence="1" type="ORF">HH214_08755</name>
</gene>
<protein>
    <submittedName>
        <fullName evidence="1">Uncharacterized protein</fullName>
    </submittedName>
</protein>
<dbReference type="EMBL" id="CP051682">
    <property type="protein sequence ID" value="QJD95958.1"/>
    <property type="molecule type" value="Genomic_DNA"/>
</dbReference>
<dbReference type="AlphaFoldDB" id="A0A7L5E0E1"/>
<proteinExistence type="predicted"/>
<evidence type="ECO:0000313" key="1">
    <source>
        <dbReference type="EMBL" id="QJD95958.1"/>
    </source>
</evidence>
<organism evidence="1 2">
    <name type="scientific">Mucilaginibacter robiniae</name>
    <dbReference type="NCBI Taxonomy" id="2728022"/>
    <lineage>
        <taxon>Bacteria</taxon>
        <taxon>Pseudomonadati</taxon>
        <taxon>Bacteroidota</taxon>
        <taxon>Sphingobacteriia</taxon>
        <taxon>Sphingobacteriales</taxon>
        <taxon>Sphingobacteriaceae</taxon>
        <taxon>Mucilaginibacter</taxon>
    </lineage>
</organism>
<dbReference type="KEGG" id="mrob:HH214_08755"/>
<evidence type="ECO:0000313" key="2">
    <source>
        <dbReference type="Proteomes" id="UP000503278"/>
    </source>
</evidence>
<keyword evidence="2" id="KW-1185">Reference proteome</keyword>
<accession>A0A7L5E0E1</accession>
<dbReference type="RefSeq" id="WP_169606964.1">
    <property type="nucleotide sequence ID" value="NZ_CP051682.1"/>
</dbReference>
<sequence length="93" mass="10390">MMFVRYLGLWIDSHKGIRLQSAMVMPLRSYSGRLFGSSAVPTLLCHQDQQLHSHSEIGFQRSVQPDAGQSGMTSAFGHKLNAAIDTFLRLHDC</sequence>
<name>A0A7L5E0E1_9SPHI</name>
<reference evidence="1 2" key="1">
    <citation type="submission" date="2020-04" db="EMBL/GenBank/DDBJ databases">
        <title>Genome sequencing of novel species.</title>
        <authorList>
            <person name="Heo J."/>
            <person name="Kim S.-J."/>
            <person name="Kim J.-S."/>
            <person name="Hong S.-B."/>
            <person name="Kwon S.-W."/>
        </authorList>
    </citation>
    <scope>NUCLEOTIDE SEQUENCE [LARGE SCALE GENOMIC DNA]</scope>
    <source>
        <strain evidence="1 2">F39-2</strain>
    </source>
</reference>